<feature type="region of interest" description="Disordered" evidence="2">
    <location>
        <begin position="57"/>
        <end position="90"/>
    </location>
</feature>
<gene>
    <name evidence="4" type="ORF">CMUS01_15496</name>
</gene>
<dbReference type="Pfam" id="PF04082">
    <property type="entry name" value="Fungal_trans"/>
    <property type="match status" value="1"/>
</dbReference>
<feature type="compositionally biased region" description="Low complexity" evidence="2">
    <location>
        <begin position="65"/>
        <end position="79"/>
    </location>
</feature>
<protein>
    <submittedName>
        <fullName evidence="4">Fungal specific transcription factor</fullName>
    </submittedName>
</protein>
<name>A0A8H6IVZ3_9PEZI</name>
<feature type="domain" description="Xylanolytic transcriptional activator regulatory" evidence="3">
    <location>
        <begin position="303"/>
        <end position="377"/>
    </location>
</feature>
<accession>A0A8H6IVZ3</accession>
<dbReference type="GO" id="GO:0003677">
    <property type="term" value="F:DNA binding"/>
    <property type="evidence" value="ECO:0007669"/>
    <property type="project" value="InterPro"/>
</dbReference>
<dbReference type="Proteomes" id="UP000639643">
    <property type="component" value="Unassembled WGS sequence"/>
</dbReference>
<keyword evidence="5" id="KW-1185">Reference proteome</keyword>
<sequence>MHLSHEAETEREAPESIHLRAIVRGSCKETIFTQMAYHTVNHTDHAKKLEEFGHALGNLDDKPRANPSSTASASPNLTPGTQPTSSPAACCGTNKILTPKLEYEGESSLSAQAAFANRFLRDAVVNKPSVDITGEMASVLDSLSRTLGNKTNQQDVDYLYPNARTLEPGQTIRNLPMPPVESAFVCLRMAQEHPRVKFFWNHEANSVSRFTEFFLKVYSPGDASYADLITVNAGLYWLFSECKNVAPDPATKAHYREQATVCRDNLETVLSNLPFHLPSNLDTTSSMFMAAVYCIELCKPSAAWNFITTASHMSQTLGMHNVVAMAHDAPEVKALKIRLFWLIYIHEKALSLRLGRSSTIRDGDVTVSPPPTDWRAEIAVFAQLGQWIELARLQGMVYDQIYSPAALIQPQAIRMARARRLVSELEAHTARRHSDLRQYMEALRQALGVDLVDVFDHTNSVNHLSLFCLIYRAIPPDPSEGTIFSKECIESARQALEEHKRCMEVLIKVEEEFLESYVNWALLQSPFVPFTVLFCHVVETGNQADLDRLGSLVEILQPVSADSFSTGVKKELRLFKVLYDVACSYMKLRTEAGNRPAGASGANPWGPDGNSLLSQLPVQQPALIPTPGSACQQGISSQTPFTGLDGAGMSSGAAAFGESGSVAGWLSGVSFPMSGDLAMEVDQQGAELGNWLYMNNQMMRALEDSYF</sequence>
<dbReference type="PANTHER" id="PTHR46910:SF5">
    <property type="entry name" value="ZN(II)2CYS6 TRANSCRIPTION FACTOR (EUROFUNG)"/>
    <property type="match status" value="1"/>
</dbReference>
<proteinExistence type="predicted"/>
<evidence type="ECO:0000259" key="3">
    <source>
        <dbReference type="SMART" id="SM00906"/>
    </source>
</evidence>
<evidence type="ECO:0000313" key="4">
    <source>
        <dbReference type="EMBL" id="KAF6801116.1"/>
    </source>
</evidence>
<dbReference type="PANTHER" id="PTHR46910">
    <property type="entry name" value="TRANSCRIPTION FACTOR PDR1"/>
    <property type="match status" value="1"/>
</dbReference>
<dbReference type="InterPro" id="IPR050987">
    <property type="entry name" value="AtrR-like"/>
</dbReference>
<dbReference type="GO" id="GO:0006351">
    <property type="term" value="P:DNA-templated transcription"/>
    <property type="evidence" value="ECO:0007669"/>
    <property type="project" value="InterPro"/>
</dbReference>
<keyword evidence="1" id="KW-0539">Nucleus</keyword>
<dbReference type="SMART" id="SM00906">
    <property type="entry name" value="Fungal_trans"/>
    <property type="match status" value="1"/>
</dbReference>
<evidence type="ECO:0000256" key="1">
    <source>
        <dbReference type="ARBA" id="ARBA00023242"/>
    </source>
</evidence>
<dbReference type="EMBL" id="WIGM01001317">
    <property type="protein sequence ID" value="KAF6801116.1"/>
    <property type="molecule type" value="Genomic_DNA"/>
</dbReference>
<evidence type="ECO:0000256" key="2">
    <source>
        <dbReference type="SAM" id="MobiDB-lite"/>
    </source>
</evidence>
<dbReference type="InterPro" id="IPR007219">
    <property type="entry name" value="XnlR_reg_dom"/>
</dbReference>
<reference evidence="4" key="1">
    <citation type="journal article" date="2020" name="Phytopathology">
        <title>Genome Sequence Resources of Colletotrichum truncatum, C. plurivorum, C. musicola, and C. sojae: Four Species Pathogenic to Soybean (Glycine max).</title>
        <authorList>
            <person name="Rogerio F."/>
            <person name="Boufleur T.R."/>
            <person name="Ciampi-Guillardi M."/>
            <person name="Sukno S.A."/>
            <person name="Thon M.R."/>
            <person name="Massola Junior N.S."/>
            <person name="Baroncelli R."/>
        </authorList>
    </citation>
    <scope>NUCLEOTIDE SEQUENCE</scope>
    <source>
        <strain evidence="4">LFN0074</strain>
    </source>
</reference>
<organism evidence="4 5">
    <name type="scientific">Colletotrichum musicola</name>
    <dbReference type="NCBI Taxonomy" id="2175873"/>
    <lineage>
        <taxon>Eukaryota</taxon>
        <taxon>Fungi</taxon>
        <taxon>Dikarya</taxon>
        <taxon>Ascomycota</taxon>
        <taxon>Pezizomycotina</taxon>
        <taxon>Sordariomycetes</taxon>
        <taxon>Hypocreomycetidae</taxon>
        <taxon>Glomerellales</taxon>
        <taxon>Glomerellaceae</taxon>
        <taxon>Colletotrichum</taxon>
        <taxon>Colletotrichum orchidearum species complex</taxon>
    </lineage>
</organism>
<dbReference type="AlphaFoldDB" id="A0A8H6IVZ3"/>
<comment type="caution">
    <text evidence="4">The sequence shown here is derived from an EMBL/GenBank/DDBJ whole genome shotgun (WGS) entry which is preliminary data.</text>
</comment>
<evidence type="ECO:0000313" key="5">
    <source>
        <dbReference type="Proteomes" id="UP000639643"/>
    </source>
</evidence>
<dbReference type="GO" id="GO:0003700">
    <property type="term" value="F:DNA-binding transcription factor activity"/>
    <property type="evidence" value="ECO:0007669"/>
    <property type="project" value="InterPro"/>
</dbReference>
<dbReference type="GO" id="GO:0008270">
    <property type="term" value="F:zinc ion binding"/>
    <property type="evidence" value="ECO:0007669"/>
    <property type="project" value="InterPro"/>
</dbReference>
<dbReference type="OrthoDB" id="103819at2759"/>
<dbReference type="CDD" id="cd12148">
    <property type="entry name" value="fungal_TF_MHR"/>
    <property type="match status" value="1"/>
</dbReference>